<evidence type="ECO:0000256" key="1">
    <source>
        <dbReference type="SAM" id="MobiDB-lite"/>
    </source>
</evidence>
<accession>A0A836I8C2</accession>
<proteinExistence type="predicted"/>
<sequence length="207" mass="23432">MQSVAIPSVRRAVAASVMLLPFVSLPAHQGRSYNSPRCATYTAGAPNPPSPGPQPAAAIASRHVASGKTLDEDSSSRGRRVKDSSVPRDLDDSAEADLRNPPQMPSRENYANYEEYLNVYDQYLQETTQFFTSARVSLQRQLCYLHAAHASLDESVRWEYLWTFVPFIFTLCIHMVDMQHHTNARITRERLKQRTKTHVKDVKWVSV</sequence>
<comment type="caution">
    <text evidence="2">The sequence shown here is derived from an EMBL/GenBank/DDBJ whole genome shotgun (WGS) entry which is preliminary data.</text>
</comment>
<keyword evidence="3" id="KW-1185">Reference proteome</keyword>
<dbReference type="GeneID" id="94286608"/>
<protein>
    <submittedName>
        <fullName evidence="2">Uncharacterized protein</fullName>
    </submittedName>
</protein>
<dbReference type="EMBL" id="JAFJZO010000036">
    <property type="protein sequence ID" value="KAG5490360.1"/>
    <property type="molecule type" value="Genomic_DNA"/>
</dbReference>
<evidence type="ECO:0000313" key="2">
    <source>
        <dbReference type="EMBL" id="KAG5490360.1"/>
    </source>
</evidence>
<dbReference type="OrthoDB" id="264452at2759"/>
<organism evidence="2 3">
    <name type="scientific">Porcisia hertigi</name>
    <dbReference type="NCBI Taxonomy" id="2761500"/>
    <lineage>
        <taxon>Eukaryota</taxon>
        <taxon>Discoba</taxon>
        <taxon>Euglenozoa</taxon>
        <taxon>Kinetoplastea</taxon>
        <taxon>Metakinetoplastina</taxon>
        <taxon>Trypanosomatida</taxon>
        <taxon>Trypanosomatidae</taxon>
        <taxon>Leishmaniinae</taxon>
        <taxon>Porcisia</taxon>
    </lineage>
</organism>
<dbReference type="Proteomes" id="UP000674318">
    <property type="component" value="Unassembled WGS sequence"/>
</dbReference>
<name>A0A836I8C2_9TRYP</name>
<dbReference type="AlphaFoldDB" id="A0A836I8C2"/>
<reference evidence="2 3" key="1">
    <citation type="submission" date="2021-02" db="EMBL/GenBank/DDBJ databases">
        <title>Porcisia hertigi Genome sequencing and assembly.</title>
        <authorList>
            <person name="Almutairi H."/>
            <person name="Gatherer D."/>
        </authorList>
    </citation>
    <scope>NUCLEOTIDE SEQUENCE [LARGE SCALE GENOMIC DNA]</scope>
    <source>
        <strain evidence="2 3">C119</strain>
    </source>
</reference>
<dbReference type="KEGG" id="phet:94286608"/>
<gene>
    <name evidence="2" type="ORF">JKF63_00480</name>
</gene>
<feature type="region of interest" description="Disordered" evidence="1">
    <location>
        <begin position="38"/>
        <end position="57"/>
    </location>
</feature>
<evidence type="ECO:0000313" key="3">
    <source>
        <dbReference type="Proteomes" id="UP000674318"/>
    </source>
</evidence>
<feature type="compositionally biased region" description="Basic and acidic residues" evidence="1">
    <location>
        <begin position="69"/>
        <end position="91"/>
    </location>
</feature>
<dbReference type="RefSeq" id="XP_067752688.1">
    <property type="nucleotide sequence ID" value="XM_067896531.1"/>
</dbReference>
<feature type="region of interest" description="Disordered" evidence="1">
    <location>
        <begin position="66"/>
        <end position="107"/>
    </location>
</feature>